<feature type="transmembrane region" description="Helical" evidence="7">
    <location>
        <begin position="156"/>
        <end position="174"/>
    </location>
</feature>
<accession>A0A7W6IM92</accession>
<evidence type="ECO:0000256" key="4">
    <source>
        <dbReference type="ARBA" id="ARBA00022692"/>
    </source>
</evidence>
<feature type="domain" description="ABC transmembrane type-1" evidence="8">
    <location>
        <begin position="85"/>
        <end position="274"/>
    </location>
</feature>
<keyword evidence="2 7" id="KW-0813">Transport</keyword>
<evidence type="ECO:0000256" key="5">
    <source>
        <dbReference type="ARBA" id="ARBA00022989"/>
    </source>
</evidence>
<protein>
    <submittedName>
        <fullName evidence="9">Multiple sugar transport system permease protein</fullName>
    </submittedName>
</protein>
<dbReference type="PANTHER" id="PTHR43744:SF12">
    <property type="entry name" value="ABC TRANSPORTER PERMEASE PROTEIN MG189-RELATED"/>
    <property type="match status" value="1"/>
</dbReference>
<dbReference type="PROSITE" id="PS50928">
    <property type="entry name" value="ABC_TM1"/>
    <property type="match status" value="1"/>
</dbReference>
<sequence>MTTLAVPVARQSAPRLPRLSLVGIAFGAVMVLGAAVMLLPFAWMISTSLKTAGATFVMPPQLIPAEPTLDNYAAAFTTLPMGRFLLNSLLVSLASTVLMVLNCAMAGYAFARIPFRGRTLLFYTYLATLMVPQQVTLTPLFVLMTQLGWTNTYQALILPGSFGAFGTFLMRQFFQKLPREVEEAAFIDGAGYIRIFFGIAIHLARPALATLFIFAFMQSWNNFLWPLIITSDTQMMTLPLGLSALQGRYTTNWNVLMAGTVISTLPVLAVYVFAQKYIIRGLSHTGLK</sequence>
<dbReference type="GO" id="GO:0055085">
    <property type="term" value="P:transmembrane transport"/>
    <property type="evidence" value="ECO:0007669"/>
    <property type="project" value="InterPro"/>
</dbReference>
<evidence type="ECO:0000313" key="9">
    <source>
        <dbReference type="EMBL" id="MBB4051550.1"/>
    </source>
</evidence>
<dbReference type="InterPro" id="IPR000515">
    <property type="entry name" value="MetI-like"/>
</dbReference>
<dbReference type="SUPFAM" id="SSF161098">
    <property type="entry name" value="MetI-like"/>
    <property type="match status" value="1"/>
</dbReference>
<dbReference type="Gene3D" id="1.10.3720.10">
    <property type="entry name" value="MetI-like"/>
    <property type="match status" value="1"/>
</dbReference>
<gene>
    <name evidence="9" type="ORF">GGR20_001186</name>
</gene>
<feature type="transmembrane region" description="Helical" evidence="7">
    <location>
        <begin position="253"/>
        <end position="274"/>
    </location>
</feature>
<keyword evidence="5 7" id="KW-1133">Transmembrane helix</keyword>
<evidence type="ECO:0000256" key="2">
    <source>
        <dbReference type="ARBA" id="ARBA00022448"/>
    </source>
</evidence>
<comment type="similarity">
    <text evidence="7">Belongs to the binding-protein-dependent transport system permease family.</text>
</comment>
<proteinExistence type="inferred from homology"/>
<feature type="transmembrane region" description="Helical" evidence="7">
    <location>
        <begin position="195"/>
        <end position="217"/>
    </location>
</feature>
<keyword evidence="3" id="KW-1003">Cell membrane</keyword>
<keyword evidence="10" id="KW-1185">Reference proteome</keyword>
<feature type="transmembrane region" description="Helical" evidence="7">
    <location>
        <begin position="89"/>
        <end position="110"/>
    </location>
</feature>
<dbReference type="InterPro" id="IPR035906">
    <property type="entry name" value="MetI-like_sf"/>
</dbReference>
<dbReference type="RefSeq" id="WP_183310298.1">
    <property type="nucleotide sequence ID" value="NZ_JACIEW010000002.1"/>
</dbReference>
<comment type="subcellular location">
    <subcellularLocation>
        <location evidence="1 7">Cell membrane</location>
        <topology evidence="1 7">Multi-pass membrane protein</topology>
    </subcellularLocation>
</comment>
<dbReference type="EMBL" id="JACIEW010000002">
    <property type="protein sequence ID" value="MBB4051550.1"/>
    <property type="molecule type" value="Genomic_DNA"/>
</dbReference>
<evidence type="ECO:0000256" key="1">
    <source>
        <dbReference type="ARBA" id="ARBA00004651"/>
    </source>
</evidence>
<feature type="transmembrane region" description="Helical" evidence="7">
    <location>
        <begin position="21"/>
        <end position="45"/>
    </location>
</feature>
<name>A0A7W6IM92_9HYPH</name>
<evidence type="ECO:0000256" key="7">
    <source>
        <dbReference type="RuleBase" id="RU363032"/>
    </source>
</evidence>
<evidence type="ECO:0000256" key="6">
    <source>
        <dbReference type="ARBA" id="ARBA00023136"/>
    </source>
</evidence>
<dbReference type="Proteomes" id="UP000547011">
    <property type="component" value="Unassembled WGS sequence"/>
</dbReference>
<dbReference type="Pfam" id="PF00528">
    <property type="entry name" value="BPD_transp_1"/>
    <property type="match status" value="1"/>
</dbReference>
<evidence type="ECO:0000313" key="10">
    <source>
        <dbReference type="Proteomes" id="UP000547011"/>
    </source>
</evidence>
<reference evidence="9 10" key="1">
    <citation type="submission" date="2020-08" db="EMBL/GenBank/DDBJ databases">
        <title>Genomic Encyclopedia of Type Strains, Phase IV (KMG-IV): sequencing the most valuable type-strain genomes for metagenomic binning, comparative biology and taxonomic classification.</title>
        <authorList>
            <person name="Goeker M."/>
        </authorList>
    </citation>
    <scope>NUCLEOTIDE SEQUENCE [LARGE SCALE GENOMIC DNA]</scope>
    <source>
        <strain evidence="9 10">DSM 23447</strain>
    </source>
</reference>
<dbReference type="CDD" id="cd06261">
    <property type="entry name" value="TM_PBP2"/>
    <property type="match status" value="1"/>
</dbReference>
<keyword evidence="9" id="KW-0762">Sugar transport</keyword>
<keyword evidence="4 7" id="KW-0812">Transmembrane</keyword>
<dbReference type="PANTHER" id="PTHR43744">
    <property type="entry name" value="ABC TRANSPORTER PERMEASE PROTEIN MG189-RELATED-RELATED"/>
    <property type="match status" value="1"/>
</dbReference>
<feature type="transmembrane region" description="Helical" evidence="7">
    <location>
        <begin position="122"/>
        <end position="144"/>
    </location>
</feature>
<keyword evidence="6 7" id="KW-0472">Membrane</keyword>
<evidence type="ECO:0000259" key="8">
    <source>
        <dbReference type="PROSITE" id="PS50928"/>
    </source>
</evidence>
<comment type="caution">
    <text evidence="9">The sequence shown here is derived from an EMBL/GenBank/DDBJ whole genome shotgun (WGS) entry which is preliminary data.</text>
</comment>
<dbReference type="GO" id="GO:0005886">
    <property type="term" value="C:plasma membrane"/>
    <property type="evidence" value="ECO:0007669"/>
    <property type="project" value="UniProtKB-SubCell"/>
</dbReference>
<dbReference type="AlphaFoldDB" id="A0A7W6IM92"/>
<organism evidence="9 10">
    <name type="scientific">Devosia subaequoris</name>
    <dbReference type="NCBI Taxonomy" id="395930"/>
    <lineage>
        <taxon>Bacteria</taxon>
        <taxon>Pseudomonadati</taxon>
        <taxon>Pseudomonadota</taxon>
        <taxon>Alphaproteobacteria</taxon>
        <taxon>Hyphomicrobiales</taxon>
        <taxon>Devosiaceae</taxon>
        <taxon>Devosia</taxon>
    </lineage>
</organism>
<evidence type="ECO:0000256" key="3">
    <source>
        <dbReference type="ARBA" id="ARBA00022475"/>
    </source>
</evidence>